<dbReference type="FunFam" id="2.60.120.290:FF:000005">
    <property type="entry name" value="Procollagen C-endopeptidase enhancer 1"/>
    <property type="match status" value="1"/>
</dbReference>
<dbReference type="InterPro" id="IPR000859">
    <property type="entry name" value="CUB_dom"/>
</dbReference>
<dbReference type="PROSITE" id="PS01180">
    <property type="entry name" value="CUB"/>
    <property type="match status" value="2"/>
</dbReference>
<dbReference type="InterPro" id="IPR001506">
    <property type="entry name" value="Peptidase_M12A"/>
</dbReference>
<dbReference type="EC" id="3.4.24.-" evidence="13"/>
<feature type="domain" description="CUB" evidence="14">
    <location>
        <begin position="266"/>
        <end position="378"/>
    </location>
</feature>
<feature type="active site" evidence="12">
    <location>
        <position position="164"/>
    </location>
</feature>
<dbReference type="Proteomes" id="UP000515159">
    <property type="component" value="Chromosome 19"/>
</dbReference>
<keyword evidence="16" id="KW-1185">Reference proteome</keyword>
<dbReference type="PIRSF" id="PIRSF038057">
    <property type="entry name" value="Hatching_enzyme_Uvs2"/>
    <property type="match status" value="1"/>
</dbReference>
<evidence type="ECO:0000256" key="12">
    <source>
        <dbReference type="PROSITE-ProRule" id="PRU01211"/>
    </source>
</evidence>
<sequence>MAFRMPVALLICLVSVTWAKPLQSSADRKKQDSYWDAPVEERDIFSIIEQYTKGISKELHHGDIALHPRHSDVQVWTRSTDGTVNIPYTISSDFTAQDRGLFSAALQEYTTLTCIRFTNRENEDNYINIISDAGCYSYLGRIGGAQDLSLQRNACLIAGIIQHELNHVLGFEHEQCRTDRDNFVQIYWENIADGYQSNFYISDQDTLGLEYDYSSVMHYGKFAFTTNYLKATIKPIPNEFLAIGQRYGLSNLDVAKINRLYNCSVCSTLLSEFNGSFVSANYPSRYSHNANCVWLLRIPREKVLLQFDAFDVQSSPGCASDYVRVYDGDSRISPVLLDRACGTWMLPLMIASANKMLVEFVTDGSVTASGFKASYTSVTCGGTLTAANGNFSSPGSPYYPPLTDCIWTIVAPAEYKVSLSFTSFSLEMSNRCAYDYLMVRDGGRLTSSLLGKFCGTGGVPALVSSGRALLMEFHSDGSQEFEGFLAHYTFSKSRLRLSLLFHIILMQRNY</sequence>
<dbReference type="PANTHER" id="PTHR10127">
    <property type="entry name" value="DISCOIDIN, CUB, EGF, LAMININ , AND ZINC METALLOPROTEASE DOMAIN CONTAINING"/>
    <property type="match status" value="1"/>
</dbReference>
<dbReference type="GO" id="GO:0060473">
    <property type="term" value="C:cortical granule"/>
    <property type="evidence" value="ECO:0007669"/>
    <property type="project" value="UniProtKB-SubCell"/>
</dbReference>
<dbReference type="InterPro" id="IPR035914">
    <property type="entry name" value="Sperma_CUB_dom_sf"/>
</dbReference>
<comment type="caution">
    <text evidence="11">Lacks conserved residue(s) required for the propagation of feature annotation.</text>
</comment>
<evidence type="ECO:0000256" key="2">
    <source>
        <dbReference type="ARBA" id="ARBA00022670"/>
    </source>
</evidence>
<keyword evidence="1" id="KW-0963">Cytoplasm</keyword>
<feature type="domain" description="CUB" evidence="14">
    <location>
        <begin position="380"/>
        <end position="491"/>
    </location>
</feature>
<keyword evidence="3 12" id="KW-0479">Metal-binding</keyword>
<evidence type="ECO:0000256" key="1">
    <source>
        <dbReference type="ARBA" id="ARBA00022490"/>
    </source>
</evidence>
<keyword evidence="6 12" id="KW-0378">Hydrolase</keyword>
<dbReference type="Gene3D" id="3.40.390.10">
    <property type="entry name" value="Collagenase (Catalytic Domain)"/>
    <property type="match status" value="1"/>
</dbReference>
<dbReference type="PRINTS" id="PR00480">
    <property type="entry name" value="ASTACIN"/>
</dbReference>
<dbReference type="SUPFAM" id="SSF49854">
    <property type="entry name" value="Spermadhesin, CUB domain"/>
    <property type="match status" value="2"/>
</dbReference>
<dbReference type="Pfam" id="PF01400">
    <property type="entry name" value="Astacin"/>
    <property type="match status" value="1"/>
</dbReference>
<dbReference type="Gene3D" id="2.60.120.290">
    <property type="entry name" value="Spermadhesin, CUB domain"/>
    <property type="match status" value="2"/>
</dbReference>
<evidence type="ECO:0000259" key="15">
    <source>
        <dbReference type="PROSITE" id="PS51864"/>
    </source>
</evidence>
<evidence type="ECO:0000256" key="6">
    <source>
        <dbReference type="ARBA" id="ARBA00022801"/>
    </source>
</evidence>
<evidence type="ECO:0000256" key="3">
    <source>
        <dbReference type="ARBA" id="ARBA00022723"/>
    </source>
</evidence>
<proteinExistence type="predicted"/>
<evidence type="ECO:0000256" key="9">
    <source>
        <dbReference type="ARBA" id="ARBA00023157"/>
    </source>
</evidence>
<evidence type="ECO:0000259" key="14">
    <source>
        <dbReference type="PROSITE" id="PS01180"/>
    </source>
</evidence>
<name>A0A6P8QD11_GEOSA</name>
<keyword evidence="8 12" id="KW-0482">Metalloprotease</keyword>
<dbReference type="SMART" id="SM00042">
    <property type="entry name" value="CUB"/>
    <property type="match status" value="2"/>
</dbReference>
<comment type="subcellular location">
    <subcellularLocation>
        <location evidence="10">Cytoplasmic vesicle</location>
        <location evidence="10">Secretory vesicle</location>
        <location evidence="10">Cortical granule</location>
    </subcellularLocation>
</comment>
<keyword evidence="5" id="KW-0677">Repeat</keyword>
<dbReference type="KEGG" id="gsh:117352343"/>
<dbReference type="AlphaFoldDB" id="A0A6P8QD11"/>
<feature type="binding site" evidence="12">
    <location>
        <position position="163"/>
    </location>
    <ligand>
        <name>Zn(2+)</name>
        <dbReference type="ChEBI" id="CHEBI:29105"/>
        <note>catalytic</note>
    </ligand>
</feature>
<evidence type="ECO:0000256" key="5">
    <source>
        <dbReference type="ARBA" id="ARBA00022737"/>
    </source>
</evidence>
<protein>
    <recommendedName>
        <fullName evidence="13">Metalloendopeptidase</fullName>
        <ecNumber evidence="13">3.4.24.-</ecNumber>
    </recommendedName>
</protein>
<keyword evidence="9" id="KW-1015">Disulfide bond</keyword>
<accession>A0A6P8QD11</accession>
<evidence type="ECO:0000313" key="16">
    <source>
        <dbReference type="Proteomes" id="UP000515159"/>
    </source>
</evidence>
<dbReference type="GO" id="GO:0004222">
    <property type="term" value="F:metalloendopeptidase activity"/>
    <property type="evidence" value="ECO:0007669"/>
    <property type="project" value="UniProtKB-UniRule"/>
</dbReference>
<dbReference type="FunFam" id="3.40.390.10:FF:000040">
    <property type="entry name" value="Metalloendopeptidase"/>
    <property type="match status" value="1"/>
</dbReference>
<gene>
    <name evidence="17" type="primary">LOC117352343</name>
</gene>
<dbReference type="SMART" id="SM00235">
    <property type="entry name" value="ZnMc"/>
    <property type="match status" value="1"/>
</dbReference>
<comment type="cofactor">
    <cofactor evidence="12 13">
        <name>Zn(2+)</name>
        <dbReference type="ChEBI" id="CHEBI:29105"/>
    </cofactor>
    <text evidence="12 13">Binds 1 zinc ion per subunit.</text>
</comment>
<dbReference type="CDD" id="cd00041">
    <property type="entry name" value="CUB"/>
    <property type="match status" value="2"/>
</dbReference>
<dbReference type="InterPro" id="IPR017370">
    <property type="entry name" value="Hatching_enzyme_Uvs2-like"/>
</dbReference>
<dbReference type="InterPro" id="IPR006026">
    <property type="entry name" value="Peptidase_Metallo"/>
</dbReference>
<evidence type="ECO:0000256" key="10">
    <source>
        <dbReference type="ARBA" id="ARBA00037865"/>
    </source>
</evidence>
<dbReference type="GO" id="GO:0008270">
    <property type="term" value="F:zinc ion binding"/>
    <property type="evidence" value="ECO:0007669"/>
    <property type="project" value="UniProtKB-UniRule"/>
</dbReference>
<dbReference type="InParanoid" id="A0A6P8QD11"/>
<dbReference type="OrthoDB" id="291007at2759"/>
<dbReference type="GeneID" id="117352343"/>
<dbReference type="PANTHER" id="PTHR10127:SF899">
    <property type="entry name" value="ASTACIN-LIKE METALLOENDOPEPTIDASE-RELATED"/>
    <property type="match status" value="1"/>
</dbReference>
<dbReference type="FunFam" id="2.60.120.290:FF:000013">
    <property type="entry name" value="Membrane frizzled-related protein"/>
    <property type="match status" value="1"/>
</dbReference>
<evidence type="ECO:0000256" key="4">
    <source>
        <dbReference type="ARBA" id="ARBA00022729"/>
    </source>
</evidence>
<reference evidence="17" key="1">
    <citation type="submission" date="2025-08" db="UniProtKB">
        <authorList>
            <consortium name="RefSeq"/>
        </authorList>
    </citation>
    <scope>IDENTIFICATION</scope>
</reference>
<feature type="chain" id="PRO_5028515131" description="Metalloendopeptidase" evidence="13">
    <location>
        <begin position="20"/>
        <end position="510"/>
    </location>
</feature>
<dbReference type="Pfam" id="PF00431">
    <property type="entry name" value="CUB"/>
    <property type="match status" value="2"/>
</dbReference>
<feature type="binding site" evidence="12">
    <location>
        <position position="167"/>
    </location>
    <ligand>
        <name>Zn(2+)</name>
        <dbReference type="ChEBI" id="CHEBI:29105"/>
        <note>catalytic</note>
    </ligand>
</feature>
<keyword evidence="4 13" id="KW-0732">Signal</keyword>
<dbReference type="PROSITE" id="PS51864">
    <property type="entry name" value="ASTACIN"/>
    <property type="match status" value="1"/>
</dbReference>
<dbReference type="RefSeq" id="XP_033784661.1">
    <property type="nucleotide sequence ID" value="XM_033928770.1"/>
</dbReference>
<evidence type="ECO:0000256" key="13">
    <source>
        <dbReference type="RuleBase" id="RU361183"/>
    </source>
</evidence>
<keyword evidence="2 12" id="KW-0645">Protease</keyword>
<feature type="signal peptide" evidence="13">
    <location>
        <begin position="1"/>
        <end position="19"/>
    </location>
</feature>
<feature type="domain" description="Peptidase M12A" evidence="15">
    <location>
        <begin position="65"/>
        <end position="264"/>
    </location>
</feature>
<dbReference type="SUPFAM" id="SSF55486">
    <property type="entry name" value="Metalloproteases ('zincins'), catalytic domain"/>
    <property type="match status" value="1"/>
</dbReference>
<dbReference type="InterPro" id="IPR024079">
    <property type="entry name" value="MetalloPept_cat_dom_sf"/>
</dbReference>
<feature type="binding site" evidence="12">
    <location>
        <position position="173"/>
    </location>
    <ligand>
        <name>Zn(2+)</name>
        <dbReference type="ChEBI" id="CHEBI:29105"/>
        <note>catalytic</note>
    </ligand>
</feature>
<dbReference type="GO" id="GO:0006508">
    <property type="term" value="P:proteolysis"/>
    <property type="evidence" value="ECO:0007669"/>
    <property type="project" value="UniProtKB-KW"/>
</dbReference>
<keyword evidence="7 12" id="KW-0862">Zinc</keyword>
<organism evidence="16 17">
    <name type="scientific">Geotrypetes seraphini</name>
    <name type="common">Gaboon caecilian</name>
    <name type="synonym">Caecilia seraphini</name>
    <dbReference type="NCBI Taxonomy" id="260995"/>
    <lineage>
        <taxon>Eukaryota</taxon>
        <taxon>Metazoa</taxon>
        <taxon>Chordata</taxon>
        <taxon>Craniata</taxon>
        <taxon>Vertebrata</taxon>
        <taxon>Euteleostomi</taxon>
        <taxon>Amphibia</taxon>
        <taxon>Gymnophiona</taxon>
        <taxon>Geotrypetes</taxon>
    </lineage>
</organism>
<evidence type="ECO:0000256" key="7">
    <source>
        <dbReference type="ARBA" id="ARBA00022833"/>
    </source>
</evidence>
<evidence type="ECO:0000313" key="17">
    <source>
        <dbReference type="RefSeq" id="XP_033784661.1"/>
    </source>
</evidence>
<evidence type="ECO:0000256" key="8">
    <source>
        <dbReference type="ARBA" id="ARBA00023049"/>
    </source>
</evidence>
<evidence type="ECO:0000256" key="11">
    <source>
        <dbReference type="PROSITE-ProRule" id="PRU00059"/>
    </source>
</evidence>